<dbReference type="EMBL" id="RDEX01000001">
    <property type="protein sequence ID" value="RLY93874.1"/>
    <property type="molecule type" value="Genomic_DNA"/>
</dbReference>
<dbReference type="GO" id="GO:0005737">
    <property type="term" value="C:cytoplasm"/>
    <property type="evidence" value="ECO:0007669"/>
    <property type="project" value="TreeGrafter"/>
</dbReference>
<proteinExistence type="inferred from homology"/>
<evidence type="ECO:0000313" key="5">
    <source>
        <dbReference type="EMBL" id="RLY93874.1"/>
    </source>
</evidence>
<organism evidence="5 6">
    <name type="scientific">Kocuria tytonicola</name>
    <dbReference type="NCBI Taxonomy" id="2055946"/>
    <lineage>
        <taxon>Bacteria</taxon>
        <taxon>Bacillati</taxon>
        <taxon>Actinomycetota</taxon>
        <taxon>Actinomycetes</taxon>
        <taxon>Micrococcales</taxon>
        <taxon>Micrococcaceae</taxon>
        <taxon>Kocuria</taxon>
    </lineage>
</organism>
<feature type="domain" description="Glucosamine/galactosamine-6-phosphate isomerase" evidence="4">
    <location>
        <begin position="11"/>
        <end position="223"/>
    </location>
</feature>
<comment type="caution">
    <text evidence="5">The sequence shown here is derived from an EMBL/GenBank/DDBJ whole genome shotgun (WGS) entry which is preliminary data.</text>
</comment>
<sequence>MHVILCDSAAEVAVAAADLVTRRVRRGPAVLGLATGGTPQPAYRELIRRHREEGLSFAGATAFTLDEYVGLASEHTQSYRATILRDFVSHVDLPVERLRTPRGDAPDPAAEAQRYEESITAAGGVDLQILGLGTNGHIGFNEPGSSLSSRTTVRALTRQTRADNSRFFNHGEEVPRLCLTQGLGTISAAREIVLLAVGSGKARAVRDMVEGPVSARCPASVLQFHPHTTVLLDREAAAELEYLEDYRDAARLLREQS</sequence>
<comment type="function">
    <text evidence="3">Catalyzes the reversible isomerization-deamination of glucosamine 6-phosphate (GlcN6P) to form fructose 6-phosphate (Fru6P) and ammonium ion.</text>
</comment>
<feature type="active site" description="For ring-opening step" evidence="3">
    <location>
        <position position="135"/>
    </location>
</feature>
<feature type="active site" description="For ring-opening step" evidence="3">
    <location>
        <position position="142"/>
    </location>
</feature>
<dbReference type="GO" id="GO:0006043">
    <property type="term" value="P:glucosamine catabolic process"/>
    <property type="evidence" value="ECO:0007669"/>
    <property type="project" value="TreeGrafter"/>
</dbReference>
<dbReference type="Pfam" id="PF01182">
    <property type="entry name" value="Glucosamine_iso"/>
    <property type="match status" value="1"/>
</dbReference>
<evidence type="ECO:0000313" key="6">
    <source>
        <dbReference type="Proteomes" id="UP000277871"/>
    </source>
</evidence>
<dbReference type="OrthoDB" id="9791139at2"/>
<dbReference type="GO" id="GO:0042802">
    <property type="term" value="F:identical protein binding"/>
    <property type="evidence" value="ECO:0007669"/>
    <property type="project" value="TreeGrafter"/>
</dbReference>
<accession>A0A3L9L6T7</accession>
<protein>
    <recommendedName>
        <fullName evidence="3">Glucosamine-6-phosphate deaminase</fullName>
        <ecNumber evidence="3">3.5.99.6</ecNumber>
    </recommendedName>
    <alternativeName>
        <fullName evidence="3">GlcN6P deaminase</fullName>
        <shortName evidence="3">GNPDA</shortName>
    </alternativeName>
    <alternativeName>
        <fullName evidence="3">Glucosamine-6-phosphate isomerase</fullName>
    </alternativeName>
</protein>
<dbReference type="RefSeq" id="WP_121845210.1">
    <property type="nucleotide sequence ID" value="NZ_PHOA01000008.1"/>
</dbReference>
<dbReference type="InterPro" id="IPR004547">
    <property type="entry name" value="Glucosamine6P_isomerase"/>
</dbReference>
<dbReference type="UniPathway" id="UPA00629">
    <property type="reaction ID" value="UER00684"/>
</dbReference>
<reference evidence="5 6" key="1">
    <citation type="submission" date="2018-10" db="EMBL/GenBank/DDBJ databases">
        <title>Kocuria tytonicola, new bacteria from the preen glands of American barn owls (Tyto furcata).</title>
        <authorList>
            <person name="Braun M.S."/>
            <person name="Wang E."/>
            <person name="Zimmermann S."/>
            <person name="Boutin S."/>
            <person name="Wagner H."/>
            <person name="Wink M."/>
        </authorList>
    </citation>
    <scope>NUCLEOTIDE SEQUENCE [LARGE SCALE GENOMIC DNA]</scope>
    <source>
        <strain evidence="5 6">473</strain>
    </source>
</reference>
<name>A0A3L9L6T7_9MICC</name>
<evidence type="ECO:0000256" key="2">
    <source>
        <dbReference type="ARBA" id="ARBA00023277"/>
    </source>
</evidence>
<dbReference type="InterPro" id="IPR006148">
    <property type="entry name" value="Glc/Gal-6P_isomerase"/>
</dbReference>
<evidence type="ECO:0000256" key="3">
    <source>
        <dbReference type="HAMAP-Rule" id="MF_01241"/>
    </source>
</evidence>
<dbReference type="AlphaFoldDB" id="A0A3L9L6T7"/>
<evidence type="ECO:0000259" key="4">
    <source>
        <dbReference type="Pfam" id="PF01182"/>
    </source>
</evidence>
<keyword evidence="2 3" id="KW-0119">Carbohydrate metabolism</keyword>
<feature type="active site" description="Proton acceptor; for ring-opening step" evidence="3">
    <location>
        <position position="137"/>
    </location>
</feature>
<dbReference type="SUPFAM" id="SSF100950">
    <property type="entry name" value="NagB/RpiA/CoA transferase-like"/>
    <property type="match status" value="1"/>
</dbReference>
<dbReference type="Proteomes" id="UP000277871">
    <property type="component" value="Unassembled WGS sequence"/>
</dbReference>
<dbReference type="CDD" id="cd01399">
    <property type="entry name" value="GlcN6P_deaminase"/>
    <property type="match status" value="1"/>
</dbReference>
<comment type="similarity">
    <text evidence="3">Belongs to the glucosamine/galactosamine-6-phosphate isomerase family. NagB subfamily.</text>
</comment>
<dbReference type="InterPro" id="IPR037171">
    <property type="entry name" value="NagB/RpiA_transferase-like"/>
</dbReference>
<dbReference type="GO" id="GO:0005975">
    <property type="term" value="P:carbohydrate metabolic process"/>
    <property type="evidence" value="ECO:0007669"/>
    <property type="project" value="InterPro"/>
</dbReference>
<comment type="catalytic activity">
    <reaction evidence="3">
        <text>alpha-D-glucosamine 6-phosphate + H2O = beta-D-fructose 6-phosphate + NH4(+)</text>
        <dbReference type="Rhea" id="RHEA:12172"/>
        <dbReference type="ChEBI" id="CHEBI:15377"/>
        <dbReference type="ChEBI" id="CHEBI:28938"/>
        <dbReference type="ChEBI" id="CHEBI:57634"/>
        <dbReference type="ChEBI" id="CHEBI:75989"/>
        <dbReference type="EC" id="3.5.99.6"/>
    </reaction>
</comment>
<dbReference type="EC" id="3.5.99.6" evidence="3"/>
<comment type="caution">
    <text evidence="3">Lacks conserved residue(s) required for the propagation of feature annotation.</text>
</comment>
<keyword evidence="6" id="KW-1185">Reference proteome</keyword>
<dbReference type="PANTHER" id="PTHR11280:SF5">
    <property type="entry name" value="GLUCOSAMINE-6-PHOSPHATE ISOMERASE"/>
    <property type="match status" value="1"/>
</dbReference>
<dbReference type="InterPro" id="IPR018321">
    <property type="entry name" value="Glucosamine6P_isomerase_CS"/>
</dbReference>
<comment type="pathway">
    <text evidence="3">Amino-sugar metabolism; N-acetylneuraminate degradation; D-fructose 6-phosphate from N-acetylneuraminate: step 5/5.</text>
</comment>
<dbReference type="PANTHER" id="PTHR11280">
    <property type="entry name" value="GLUCOSAMINE-6-PHOSPHATE ISOMERASE"/>
    <property type="match status" value="1"/>
</dbReference>
<gene>
    <name evidence="3 5" type="primary">nagB</name>
    <name evidence="5" type="ORF">EAE32_01090</name>
</gene>
<dbReference type="PROSITE" id="PS01161">
    <property type="entry name" value="GLC_GALNAC_ISOMERASE"/>
    <property type="match status" value="1"/>
</dbReference>
<feature type="active site" description="Proton acceptor; for enolization step" evidence="3">
    <location>
        <position position="66"/>
    </location>
</feature>
<dbReference type="GO" id="GO:0004342">
    <property type="term" value="F:glucosamine-6-phosphate deaminase activity"/>
    <property type="evidence" value="ECO:0007669"/>
    <property type="project" value="UniProtKB-UniRule"/>
</dbReference>
<evidence type="ECO:0000256" key="1">
    <source>
        <dbReference type="ARBA" id="ARBA00022801"/>
    </source>
</evidence>
<dbReference type="NCBIfam" id="TIGR00502">
    <property type="entry name" value="nagB"/>
    <property type="match status" value="1"/>
</dbReference>
<keyword evidence="1 3" id="KW-0378">Hydrolase</keyword>
<dbReference type="GO" id="GO:0019262">
    <property type="term" value="P:N-acetylneuraminate catabolic process"/>
    <property type="evidence" value="ECO:0007669"/>
    <property type="project" value="UniProtKB-UniRule"/>
</dbReference>
<dbReference type="Gene3D" id="3.40.50.1360">
    <property type="match status" value="1"/>
</dbReference>
<dbReference type="HAMAP" id="MF_01241">
    <property type="entry name" value="GlcN6P_deamin"/>
    <property type="match status" value="1"/>
</dbReference>
<dbReference type="GO" id="GO:0006046">
    <property type="term" value="P:N-acetylglucosamine catabolic process"/>
    <property type="evidence" value="ECO:0007669"/>
    <property type="project" value="UniProtKB-UniRule"/>
</dbReference>